<dbReference type="PANTHER" id="PTHR24166">
    <property type="entry name" value="ROLLING PEBBLES, ISOFORM B"/>
    <property type="match status" value="1"/>
</dbReference>
<evidence type="ECO:0000313" key="4">
    <source>
        <dbReference type="EMBL" id="AUX80581.1"/>
    </source>
</evidence>
<dbReference type="Proteomes" id="UP000239340">
    <property type="component" value="Plasmid pSfreNXT3c"/>
</dbReference>
<evidence type="ECO:0000313" key="5">
    <source>
        <dbReference type="Proteomes" id="UP000239340"/>
    </source>
</evidence>
<dbReference type="Gene3D" id="1.25.40.20">
    <property type="entry name" value="Ankyrin repeat-containing domain"/>
    <property type="match status" value="2"/>
</dbReference>
<dbReference type="PROSITE" id="PS50297">
    <property type="entry name" value="ANK_REP_REGION"/>
    <property type="match status" value="2"/>
</dbReference>
<keyword evidence="2 3" id="KW-0040">ANK repeat</keyword>
<evidence type="ECO:0000256" key="3">
    <source>
        <dbReference type="PROSITE-ProRule" id="PRU00023"/>
    </source>
</evidence>
<dbReference type="PANTHER" id="PTHR24166:SF48">
    <property type="entry name" value="PROTEIN VAPYRIN"/>
    <property type="match status" value="1"/>
</dbReference>
<dbReference type="InterPro" id="IPR002110">
    <property type="entry name" value="Ankyrin_rpt"/>
</dbReference>
<keyword evidence="1" id="KW-0677">Repeat</keyword>
<dbReference type="InterPro" id="IPR050889">
    <property type="entry name" value="Dendritic_Spine_Reg/Scaffold"/>
</dbReference>
<sequence length="116" mass="12050">MSTAGRATGATALINAALADQPRIVELLIDKGADVMARNSGGFTPLHAAAYSGSLPITRLLIFRGATLDDAANKAGATPLMVAGEENHVTLAEFRGDRLLVAAVHDLDDGKNGIRR</sequence>
<evidence type="ECO:0000256" key="2">
    <source>
        <dbReference type="ARBA" id="ARBA00023043"/>
    </source>
</evidence>
<evidence type="ECO:0000256" key="1">
    <source>
        <dbReference type="ARBA" id="ARBA00022737"/>
    </source>
</evidence>
<name>A0A2L0HGF4_RHIFR</name>
<geneLocation type="plasmid" evidence="5">
    <name>psfrenxt3c</name>
</geneLocation>
<protein>
    <submittedName>
        <fullName evidence="4">Ankyrin repeat-containing protein</fullName>
    </submittedName>
</protein>
<dbReference type="SMART" id="SM00248">
    <property type="entry name" value="ANK"/>
    <property type="match status" value="2"/>
</dbReference>
<dbReference type="SUPFAM" id="SSF48403">
    <property type="entry name" value="Ankyrin repeat"/>
    <property type="match status" value="1"/>
</dbReference>
<dbReference type="Pfam" id="PF12796">
    <property type="entry name" value="Ank_2"/>
    <property type="match status" value="1"/>
</dbReference>
<gene>
    <name evidence="4" type="ORF">NXT3_PC01432</name>
</gene>
<keyword evidence="4" id="KW-0614">Plasmid</keyword>
<accession>A0A2L0HGF4</accession>
<proteinExistence type="predicted"/>
<reference evidence="4 5" key="1">
    <citation type="submission" date="2017-10" db="EMBL/GenBank/DDBJ databases">
        <title>Analysis of the genome sequences of Rhizobium populations associated to common bean (phaseolus vulgaris).</title>
        <authorList>
            <person name="Bustos P."/>
            <person name="Santamaria R.I."/>
            <person name="Miranda-Sanchez F."/>
            <person name="Perez-Carrascal O."/>
            <person name="Juarez S."/>
            <person name="Lozano L."/>
            <person name="Martinez-Flores I."/>
            <person name="Vinuesa P."/>
            <person name="Martinez-Romero E."/>
            <person name="Cevallos M.A."/>
            <person name="Romero D."/>
            <person name="Davila G."/>
            <person name="Gonzalez V."/>
        </authorList>
    </citation>
    <scope>NUCLEOTIDE SEQUENCE [LARGE SCALE GENOMIC DNA]</scope>
    <source>
        <strain evidence="4 5">NXT3</strain>
        <plasmid evidence="5">Plasmid psfrenxt3c</plasmid>
    </source>
</reference>
<dbReference type="InterPro" id="IPR036770">
    <property type="entry name" value="Ankyrin_rpt-contain_sf"/>
</dbReference>
<dbReference type="PROSITE" id="PS50088">
    <property type="entry name" value="ANK_REPEAT"/>
    <property type="match status" value="2"/>
</dbReference>
<organism evidence="4 5">
    <name type="scientific">Rhizobium fredii</name>
    <name type="common">Sinorhizobium fredii</name>
    <dbReference type="NCBI Taxonomy" id="380"/>
    <lineage>
        <taxon>Bacteria</taxon>
        <taxon>Pseudomonadati</taxon>
        <taxon>Pseudomonadota</taxon>
        <taxon>Alphaproteobacteria</taxon>
        <taxon>Hyphomicrobiales</taxon>
        <taxon>Rhizobiaceae</taxon>
        <taxon>Sinorhizobium/Ensifer group</taxon>
        <taxon>Sinorhizobium</taxon>
    </lineage>
</organism>
<feature type="repeat" description="ANK" evidence="3">
    <location>
        <begin position="8"/>
        <end position="40"/>
    </location>
</feature>
<dbReference type="EMBL" id="CP024310">
    <property type="protein sequence ID" value="AUX80581.1"/>
    <property type="molecule type" value="Genomic_DNA"/>
</dbReference>
<dbReference type="AlphaFoldDB" id="A0A2L0HGF4"/>
<feature type="repeat" description="ANK" evidence="3">
    <location>
        <begin position="41"/>
        <end position="73"/>
    </location>
</feature>